<dbReference type="SUPFAM" id="SSF57362">
    <property type="entry name" value="BPTI-like"/>
    <property type="match status" value="7"/>
</dbReference>
<reference evidence="9" key="2">
    <citation type="submission" date="2021-09" db="EMBL/GenBank/DDBJ databases">
        <authorList>
            <person name="Jia N."/>
            <person name="Wang J."/>
            <person name="Shi W."/>
            <person name="Du L."/>
            <person name="Sun Y."/>
            <person name="Zhan W."/>
            <person name="Jiang J."/>
            <person name="Wang Q."/>
            <person name="Zhang B."/>
            <person name="Ji P."/>
            <person name="Sakyi L.B."/>
            <person name="Cui X."/>
            <person name="Yuan T."/>
            <person name="Jiang B."/>
            <person name="Yang W."/>
            <person name="Lam T.T.-Y."/>
            <person name="Chang Q."/>
            <person name="Ding S."/>
            <person name="Wang X."/>
            <person name="Zhu J."/>
            <person name="Ruan X."/>
            <person name="Zhao L."/>
            <person name="Wei J."/>
            <person name="Que T."/>
            <person name="Du C."/>
            <person name="Cheng J."/>
            <person name="Dai P."/>
            <person name="Han X."/>
            <person name="Huang E."/>
            <person name="Gao Y."/>
            <person name="Liu J."/>
            <person name="Shao H."/>
            <person name="Ye R."/>
            <person name="Li L."/>
            <person name="Wei W."/>
            <person name="Wang X."/>
            <person name="Wang C."/>
            <person name="Huo Q."/>
            <person name="Li W."/>
            <person name="Guo W."/>
            <person name="Chen H."/>
            <person name="Chen S."/>
            <person name="Zhou L."/>
            <person name="Zhou L."/>
            <person name="Ni X."/>
            <person name="Tian J."/>
            <person name="Zhou Y."/>
            <person name="Sheng Y."/>
            <person name="Liu T."/>
            <person name="Pan Y."/>
            <person name="Xia L."/>
            <person name="Li J."/>
            <person name="Zhao F."/>
            <person name="Cao W."/>
        </authorList>
    </citation>
    <scope>NUCLEOTIDE SEQUENCE</scope>
    <source>
        <strain evidence="9">Rmic-2018</strain>
        <tissue evidence="9">Larvae</tissue>
    </source>
</reference>
<evidence type="ECO:0000256" key="1">
    <source>
        <dbReference type="ARBA" id="ARBA00004613"/>
    </source>
</evidence>
<feature type="domain" description="BPTI/Kunitz inhibitor" evidence="8">
    <location>
        <begin position="147"/>
        <end position="196"/>
    </location>
</feature>
<feature type="domain" description="BPTI/Kunitz inhibitor" evidence="8">
    <location>
        <begin position="393"/>
        <end position="443"/>
    </location>
</feature>
<gene>
    <name evidence="9" type="ORF">HPB51_011520</name>
</gene>
<organism evidence="9 10">
    <name type="scientific">Rhipicephalus microplus</name>
    <name type="common">Cattle tick</name>
    <name type="synonym">Boophilus microplus</name>
    <dbReference type="NCBI Taxonomy" id="6941"/>
    <lineage>
        <taxon>Eukaryota</taxon>
        <taxon>Metazoa</taxon>
        <taxon>Ecdysozoa</taxon>
        <taxon>Arthropoda</taxon>
        <taxon>Chelicerata</taxon>
        <taxon>Arachnida</taxon>
        <taxon>Acari</taxon>
        <taxon>Parasitiformes</taxon>
        <taxon>Ixodida</taxon>
        <taxon>Ixodoidea</taxon>
        <taxon>Ixodidae</taxon>
        <taxon>Rhipicephalinae</taxon>
        <taxon>Rhipicephalus</taxon>
        <taxon>Boophilus</taxon>
    </lineage>
</organism>
<dbReference type="PANTHER" id="PTHR10083">
    <property type="entry name" value="KUNITZ-TYPE PROTEASE INHIBITOR-RELATED"/>
    <property type="match status" value="1"/>
</dbReference>
<evidence type="ECO:0000256" key="7">
    <source>
        <dbReference type="SAM" id="SignalP"/>
    </source>
</evidence>
<accession>A0A9J6E9E2</accession>
<proteinExistence type="predicted"/>
<dbReference type="InterPro" id="IPR020901">
    <property type="entry name" value="Prtase_inh_Kunz-CS"/>
</dbReference>
<feature type="chain" id="PRO_5039895101" description="BPTI/Kunitz inhibitor domain-containing protein" evidence="7">
    <location>
        <begin position="20"/>
        <end position="448"/>
    </location>
</feature>
<keyword evidence="7" id="KW-0732">Signal</keyword>
<dbReference type="Pfam" id="PF00014">
    <property type="entry name" value="Kunitz_BPTI"/>
    <property type="match status" value="4"/>
</dbReference>
<dbReference type="PROSITE" id="PS50279">
    <property type="entry name" value="BPTI_KUNITZ_2"/>
    <property type="match status" value="4"/>
</dbReference>
<dbReference type="GO" id="GO:0005615">
    <property type="term" value="C:extracellular space"/>
    <property type="evidence" value="ECO:0007669"/>
    <property type="project" value="TreeGrafter"/>
</dbReference>
<dbReference type="VEuPathDB" id="VectorBase:LOC119164429"/>
<keyword evidence="10" id="KW-1185">Reference proteome</keyword>
<dbReference type="Gene3D" id="4.10.410.10">
    <property type="entry name" value="Pancreatic trypsin inhibitor Kunitz domain"/>
    <property type="match status" value="7"/>
</dbReference>
<protein>
    <recommendedName>
        <fullName evidence="8">BPTI/Kunitz inhibitor domain-containing protein</fullName>
    </recommendedName>
</protein>
<keyword evidence="3" id="KW-0646">Protease inhibitor</keyword>
<comment type="subcellular location">
    <subcellularLocation>
        <location evidence="1">Secreted</location>
    </subcellularLocation>
</comment>
<keyword evidence="5" id="KW-0722">Serine protease inhibitor</keyword>
<dbReference type="PROSITE" id="PS00280">
    <property type="entry name" value="BPTI_KUNITZ_1"/>
    <property type="match status" value="1"/>
</dbReference>
<dbReference type="GO" id="GO:0004867">
    <property type="term" value="F:serine-type endopeptidase inhibitor activity"/>
    <property type="evidence" value="ECO:0007669"/>
    <property type="project" value="UniProtKB-KW"/>
</dbReference>
<sequence>MRVTARWMLSVLLAALADCLEYETLWGPKNPHTKCYDAVGYHPCKVAAAGSKWHFDMQTKNCLKSQFCAEDNNNFHTKTECEYACPAYSFCLFEKAEVACANSTGQSQWYFDQHTSRCKKSVKCVTGGNAFISRSECVSKCRAVDVCDAPRPAEICDSGQRTVWYYDKDKGDCIKDVNCHNRGNNFPSLKECRRVCTRRVAPVLKPSKVCYTFPPTHGCGRLAERWVYNLDSKKCERMFVCPKSGNSFIRRSNCEYSCPTEAYCSYPKPSLDPACANHPPAKHTWYYNPETRECLLGAACHLARGNAFPTRERCSRICRSRDVCFEPPNPPLCPGKEKTVYIYDAVKRKCEKSRGCHFRGNNFPTAEECSKTCERRGTYELYAFVADRSPEDCHHWPNRGPCYNFHFKWYFDPYHKDCFQFLYGGCNGGPNLFDSKAECVGVCVREYL</sequence>
<feature type="domain" description="BPTI/Kunitz inhibitor" evidence="8">
    <location>
        <begin position="35"/>
        <end position="85"/>
    </location>
</feature>
<feature type="domain" description="BPTI/Kunitz inhibitor" evidence="8">
    <location>
        <begin position="324"/>
        <end position="373"/>
    </location>
</feature>
<dbReference type="InterPro" id="IPR002223">
    <property type="entry name" value="Kunitz_BPTI"/>
</dbReference>
<dbReference type="PANTHER" id="PTHR10083:SF328">
    <property type="entry name" value="TISSUE FACTOR PATHWAY INHIBITOR"/>
    <property type="match status" value="1"/>
</dbReference>
<feature type="signal peptide" evidence="7">
    <location>
        <begin position="1"/>
        <end position="19"/>
    </location>
</feature>
<keyword evidence="2" id="KW-0964">Secreted</keyword>
<keyword evidence="4" id="KW-0677">Repeat</keyword>
<evidence type="ECO:0000256" key="4">
    <source>
        <dbReference type="ARBA" id="ARBA00022737"/>
    </source>
</evidence>
<name>A0A9J6E9E2_RHIMP</name>
<dbReference type="FunFam" id="4.10.410.10:FF:000020">
    <property type="entry name" value="Collagen, type VI, alpha 3"/>
    <property type="match status" value="1"/>
</dbReference>
<dbReference type="InterPro" id="IPR036880">
    <property type="entry name" value="Kunitz_BPTI_sf"/>
</dbReference>
<evidence type="ECO:0000256" key="5">
    <source>
        <dbReference type="ARBA" id="ARBA00022900"/>
    </source>
</evidence>
<reference evidence="9" key="1">
    <citation type="journal article" date="2020" name="Cell">
        <title>Large-Scale Comparative Analyses of Tick Genomes Elucidate Their Genetic Diversity and Vector Capacities.</title>
        <authorList>
            <consortium name="Tick Genome and Microbiome Consortium (TIGMIC)"/>
            <person name="Jia N."/>
            <person name="Wang J."/>
            <person name="Shi W."/>
            <person name="Du L."/>
            <person name="Sun Y."/>
            <person name="Zhan W."/>
            <person name="Jiang J.F."/>
            <person name="Wang Q."/>
            <person name="Zhang B."/>
            <person name="Ji P."/>
            <person name="Bell-Sakyi L."/>
            <person name="Cui X.M."/>
            <person name="Yuan T.T."/>
            <person name="Jiang B.G."/>
            <person name="Yang W.F."/>
            <person name="Lam T.T."/>
            <person name="Chang Q.C."/>
            <person name="Ding S.J."/>
            <person name="Wang X.J."/>
            <person name="Zhu J.G."/>
            <person name="Ruan X.D."/>
            <person name="Zhao L."/>
            <person name="Wei J.T."/>
            <person name="Ye R.Z."/>
            <person name="Que T.C."/>
            <person name="Du C.H."/>
            <person name="Zhou Y.H."/>
            <person name="Cheng J.X."/>
            <person name="Dai P.F."/>
            <person name="Guo W.B."/>
            <person name="Han X.H."/>
            <person name="Huang E.J."/>
            <person name="Li L.F."/>
            <person name="Wei W."/>
            <person name="Gao Y.C."/>
            <person name="Liu J.Z."/>
            <person name="Shao H.Z."/>
            <person name="Wang X."/>
            <person name="Wang C.C."/>
            <person name="Yang T.C."/>
            <person name="Huo Q.B."/>
            <person name="Li W."/>
            <person name="Chen H.Y."/>
            <person name="Chen S.E."/>
            <person name="Zhou L.G."/>
            <person name="Ni X.B."/>
            <person name="Tian J.H."/>
            <person name="Sheng Y."/>
            <person name="Liu T."/>
            <person name="Pan Y.S."/>
            <person name="Xia L.Y."/>
            <person name="Li J."/>
            <person name="Zhao F."/>
            <person name="Cao W.C."/>
        </authorList>
    </citation>
    <scope>NUCLEOTIDE SEQUENCE</scope>
    <source>
        <strain evidence="9">Rmic-2018</strain>
    </source>
</reference>
<dbReference type="AlphaFoldDB" id="A0A9J6E9E2"/>
<evidence type="ECO:0000313" key="9">
    <source>
        <dbReference type="EMBL" id="KAH8030720.1"/>
    </source>
</evidence>
<dbReference type="Proteomes" id="UP000821866">
    <property type="component" value="Chromosome 3"/>
</dbReference>
<dbReference type="SMART" id="SM00131">
    <property type="entry name" value="KU"/>
    <property type="match status" value="4"/>
</dbReference>
<comment type="caution">
    <text evidence="9">The sequence shown here is derived from an EMBL/GenBank/DDBJ whole genome shotgun (WGS) entry which is preliminary data.</text>
</comment>
<keyword evidence="6" id="KW-1015">Disulfide bond</keyword>
<evidence type="ECO:0000256" key="3">
    <source>
        <dbReference type="ARBA" id="ARBA00022690"/>
    </source>
</evidence>
<dbReference type="InterPro" id="IPR050098">
    <property type="entry name" value="TFPI/VKTCI-like"/>
</dbReference>
<evidence type="ECO:0000256" key="6">
    <source>
        <dbReference type="ARBA" id="ARBA00023157"/>
    </source>
</evidence>
<evidence type="ECO:0000259" key="8">
    <source>
        <dbReference type="PROSITE" id="PS50279"/>
    </source>
</evidence>
<dbReference type="EMBL" id="JABSTU010000005">
    <property type="protein sequence ID" value="KAH8030720.1"/>
    <property type="molecule type" value="Genomic_DNA"/>
</dbReference>
<evidence type="ECO:0000313" key="10">
    <source>
        <dbReference type="Proteomes" id="UP000821866"/>
    </source>
</evidence>
<evidence type="ECO:0000256" key="2">
    <source>
        <dbReference type="ARBA" id="ARBA00022525"/>
    </source>
</evidence>